<dbReference type="PANTHER" id="PTHR46233:SF3">
    <property type="entry name" value="HYDROXYACYLGLUTATHIONE HYDROLASE GLOC"/>
    <property type="match status" value="1"/>
</dbReference>
<evidence type="ECO:0000313" key="6">
    <source>
        <dbReference type="EMBL" id="SDB94104.1"/>
    </source>
</evidence>
<evidence type="ECO:0000259" key="5">
    <source>
        <dbReference type="SMART" id="SM00849"/>
    </source>
</evidence>
<organism evidence="6 7">
    <name type="scientific">Acinetobacter marinus</name>
    <dbReference type="NCBI Taxonomy" id="281375"/>
    <lineage>
        <taxon>Bacteria</taxon>
        <taxon>Pseudomonadati</taxon>
        <taxon>Pseudomonadota</taxon>
        <taxon>Gammaproteobacteria</taxon>
        <taxon>Moraxellales</taxon>
        <taxon>Moraxellaceae</taxon>
        <taxon>Acinetobacter</taxon>
    </lineage>
</organism>
<evidence type="ECO:0000256" key="2">
    <source>
        <dbReference type="ARBA" id="ARBA00022723"/>
    </source>
</evidence>
<dbReference type="GO" id="GO:0016787">
    <property type="term" value="F:hydrolase activity"/>
    <property type="evidence" value="ECO:0007669"/>
    <property type="project" value="UniProtKB-KW"/>
</dbReference>
<feature type="domain" description="Metallo-beta-lactamase" evidence="5">
    <location>
        <begin position="13"/>
        <end position="193"/>
    </location>
</feature>
<dbReference type="InterPro" id="IPR001279">
    <property type="entry name" value="Metallo-B-lactamas"/>
</dbReference>
<dbReference type="AlphaFoldDB" id="A0A1G6HIT4"/>
<dbReference type="CDD" id="cd07737">
    <property type="entry name" value="YcbL-like_MBL-fold"/>
    <property type="match status" value="1"/>
</dbReference>
<keyword evidence="2" id="KW-0479">Metal-binding</keyword>
<dbReference type="PANTHER" id="PTHR46233">
    <property type="entry name" value="HYDROXYACYLGLUTATHIONE HYDROLASE GLOC"/>
    <property type="match status" value="1"/>
</dbReference>
<dbReference type="RefSeq" id="WP_092616820.1">
    <property type="nucleotide sequence ID" value="NZ_FMYK01000002.1"/>
</dbReference>
<dbReference type="InterPro" id="IPR051453">
    <property type="entry name" value="MBL_Glyoxalase_II"/>
</dbReference>
<accession>A0A1G6HIT4</accession>
<dbReference type="Proteomes" id="UP000242317">
    <property type="component" value="Unassembled WGS sequence"/>
</dbReference>
<comment type="cofactor">
    <cofactor evidence="1">
        <name>Zn(2+)</name>
        <dbReference type="ChEBI" id="CHEBI:29105"/>
    </cofactor>
</comment>
<evidence type="ECO:0000256" key="1">
    <source>
        <dbReference type="ARBA" id="ARBA00001947"/>
    </source>
</evidence>
<keyword evidence="4" id="KW-0862">Zinc</keyword>
<gene>
    <name evidence="6" type="ORF">SAMN05421749_102300</name>
</gene>
<evidence type="ECO:0000256" key="4">
    <source>
        <dbReference type="ARBA" id="ARBA00022833"/>
    </source>
</evidence>
<name>A0A1G6HIT4_9GAMM</name>
<dbReference type="SUPFAM" id="SSF56281">
    <property type="entry name" value="Metallo-hydrolase/oxidoreductase"/>
    <property type="match status" value="1"/>
</dbReference>
<proteinExistence type="predicted"/>
<evidence type="ECO:0000256" key="3">
    <source>
        <dbReference type="ARBA" id="ARBA00022801"/>
    </source>
</evidence>
<sequence>MLRCQIIPVTAFQQNCSIVWDDESMEAVLIDAGGEAEKLQQAVEALGVTVKALWNTHGHVDHVGAVGALAKVYDVPVVGPHREDQFWLDALQDICRQYGFPVAEQVIVDQWLEGGETLTLGRYTFEVRFTPGHTPGHVVFYCAEMNILWTGDVLFKGSIGRTDFPKGDFETLINSIKTQIYTLPDDTQFICGHGPTSTVGHEKQFNPFVSSKAG</sequence>
<dbReference type="InterPro" id="IPR036866">
    <property type="entry name" value="RibonucZ/Hydroxyglut_hydro"/>
</dbReference>
<keyword evidence="7" id="KW-1185">Reference proteome</keyword>
<dbReference type="Gene3D" id="3.60.15.10">
    <property type="entry name" value="Ribonuclease Z/Hydroxyacylglutathione hydrolase-like"/>
    <property type="match status" value="1"/>
</dbReference>
<dbReference type="SMART" id="SM00849">
    <property type="entry name" value="Lactamase_B"/>
    <property type="match status" value="1"/>
</dbReference>
<dbReference type="GO" id="GO:0046872">
    <property type="term" value="F:metal ion binding"/>
    <property type="evidence" value="ECO:0007669"/>
    <property type="project" value="UniProtKB-KW"/>
</dbReference>
<dbReference type="OrthoDB" id="9802991at2"/>
<dbReference type="Pfam" id="PF00753">
    <property type="entry name" value="Lactamase_B"/>
    <property type="match status" value="1"/>
</dbReference>
<reference evidence="7" key="1">
    <citation type="submission" date="2016-09" db="EMBL/GenBank/DDBJ databases">
        <authorList>
            <person name="Varghese N."/>
            <person name="Submissions S."/>
        </authorList>
    </citation>
    <scope>NUCLEOTIDE SEQUENCE [LARGE SCALE GENOMIC DNA]</scope>
    <source>
        <strain evidence="7">ANC 3699</strain>
    </source>
</reference>
<evidence type="ECO:0000313" key="7">
    <source>
        <dbReference type="Proteomes" id="UP000242317"/>
    </source>
</evidence>
<keyword evidence="3" id="KW-0378">Hydrolase</keyword>
<dbReference type="EMBL" id="FMYK01000002">
    <property type="protein sequence ID" value="SDB94104.1"/>
    <property type="molecule type" value="Genomic_DNA"/>
</dbReference>
<protein>
    <submittedName>
        <fullName evidence="6">Glyoxylase, beta-lactamase superfamily II</fullName>
    </submittedName>
</protein>